<dbReference type="Proteomes" id="UP000823775">
    <property type="component" value="Unassembled WGS sequence"/>
</dbReference>
<comment type="caution">
    <text evidence="3">The sequence shown here is derived from an EMBL/GenBank/DDBJ whole genome shotgun (WGS) entry which is preliminary data.</text>
</comment>
<dbReference type="PANTHER" id="PTHR46701">
    <property type="entry name" value="GLYCOSYLTRANSFERASE-LIKE KOBITO 1"/>
    <property type="match status" value="1"/>
</dbReference>
<keyword evidence="2" id="KW-0732">Signal</keyword>
<dbReference type="EMBL" id="JACEIK010000118">
    <property type="protein sequence ID" value="MCD7450151.1"/>
    <property type="molecule type" value="Genomic_DNA"/>
</dbReference>
<name>A0ABS8RTL1_DATST</name>
<reference evidence="3 4" key="1">
    <citation type="journal article" date="2021" name="BMC Genomics">
        <title>Datura genome reveals duplications of psychoactive alkaloid biosynthetic genes and high mutation rate following tissue culture.</title>
        <authorList>
            <person name="Rajewski A."/>
            <person name="Carter-House D."/>
            <person name="Stajich J."/>
            <person name="Litt A."/>
        </authorList>
    </citation>
    <scope>NUCLEOTIDE SEQUENCE [LARGE SCALE GENOMIC DNA]</scope>
    <source>
        <strain evidence="3">AR-01</strain>
    </source>
</reference>
<feature type="region of interest" description="Disordered" evidence="1">
    <location>
        <begin position="115"/>
        <end position="135"/>
    </location>
</feature>
<evidence type="ECO:0000256" key="2">
    <source>
        <dbReference type="SAM" id="SignalP"/>
    </source>
</evidence>
<dbReference type="PANTHER" id="PTHR46701:SF7">
    <property type="entry name" value="GLYCOSYLTRANSFERASE-LIKE KOBITO 1"/>
    <property type="match status" value="1"/>
</dbReference>
<evidence type="ECO:0000313" key="4">
    <source>
        <dbReference type="Proteomes" id="UP000823775"/>
    </source>
</evidence>
<keyword evidence="4" id="KW-1185">Reference proteome</keyword>
<sequence>MRIALPSQFTSQTWSLVFFAWYSCILSKTMEEAAKNWKIQEVIVQGLRESGVFSSVVSSAQESLSKDKFLASFESSNSSKAAASESLPSRKIGRNQHSQAARRILEESASHMELHEEAVPPLPSPGIDADVITEA</sequence>
<evidence type="ECO:0000256" key="1">
    <source>
        <dbReference type="SAM" id="MobiDB-lite"/>
    </source>
</evidence>
<organism evidence="3 4">
    <name type="scientific">Datura stramonium</name>
    <name type="common">Jimsonweed</name>
    <name type="synonym">Common thornapple</name>
    <dbReference type="NCBI Taxonomy" id="4076"/>
    <lineage>
        <taxon>Eukaryota</taxon>
        <taxon>Viridiplantae</taxon>
        <taxon>Streptophyta</taxon>
        <taxon>Embryophyta</taxon>
        <taxon>Tracheophyta</taxon>
        <taxon>Spermatophyta</taxon>
        <taxon>Magnoliopsida</taxon>
        <taxon>eudicotyledons</taxon>
        <taxon>Gunneridae</taxon>
        <taxon>Pentapetalae</taxon>
        <taxon>asterids</taxon>
        <taxon>lamiids</taxon>
        <taxon>Solanales</taxon>
        <taxon>Solanaceae</taxon>
        <taxon>Solanoideae</taxon>
        <taxon>Datureae</taxon>
        <taxon>Datura</taxon>
    </lineage>
</organism>
<accession>A0ABS8RTL1</accession>
<feature type="chain" id="PRO_5045286395" evidence="2">
    <location>
        <begin position="28"/>
        <end position="135"/>
    </location>
</feature>
<feature type="region of interest" description="Disordered" evidence="1">
    <location>
        <begin position="75"/>
        <end position="100"/>
    </location>
</feature>
<feature type="compositionally biased region" description="Low complexity" evidence="1">
    <location>
        <begin position="75"/>
        <end position="87"/>
    </location>
</feature>
<protein>
    <submittedName>
        <fullName evidence="3">Uncharacterized protein</fullName>
    </submittedName>
</protein>
<gene>
    <name evidence="3" type="ORF">HAX54_003932</name>
</gene>
<evidence type="ECO:0000313" key="3">
    <source>
        <dbReference type="EMBL" id="MCD7450151.1"/>
    </source>
</evidence>
<dbReference type="InterPro" id="IPR044224">
    <property type="entry name" value="KOBITO1-like"/>
</dbReference>
<proteinExistence type="predicted"/>
<feature type="signal peptide" evidence="2">
    <location>
        <begin position="1"/>
        <end position="27"/>
    </location>
</feature>
<dbReference type="PROSITE" id="PS51257">
    <property type="entry name" value="PROKAR_LIPOPROTEIN"/>
    <property type="match status" value="1"/>
</dbReference>